<evidence type="ECO:0000256" key="1">
    <source>
        <dbReference type="ARBA" id="ARBA00004448"/>
    </source>
</evidence>
<keyword evidence="5 9" id="KW-1133">Transmembrane helix</keyword>
<dbReference type="Proteomes" id="UP001201812">
    <property type="component" value="Unassembled WGS sequence"/>
</dbReference>
<keyword evidence="9" id="KW-0653">Protein transport</keyword>
<keyword evidence="7 9" id="KW-0472">Membrane</keyword>
<dbReference type="GO" id="GO:0042721">
    <property type="term" value="C:TIM22 mitochondrial import inner membrane insertion complex"/>
    <property type="evidence" value="ECO:0007669"/>
    <property type="project" value="UniProtKB-UniRule"/>
</dbReference>
<organism evidence="10 11">
    <name type="scientific">Ditylenchus destructor</name>
    <dbReference type="NCBI Taxonomy" id="166010"/>
    <lineage>
        <taxon>Eukaryota</taxon>
        <taxon>Metazoa</taxon>
        <taxon>Ecdysozoa</taxon>
        <taxon>Nematoda</taxon>
        <taxon>Chromadorea</taxon>
        <taxon>Rhabditida</taxon>
        <taxon>Tylenchina</taxon>
        <taxon>Tylenchomorpha</taxon>
        <taxon>Sphaerularioidea</taxon>
        <taxon>Anguinidae</taxon>
        <taxon>Anguininae</taxon>
        <taxon>Ditylenchus</taxon>
    </lineage>
</organism>
<evidence type="ECO:0000256" key="2">
    <source>
        <dbReference type="ARBA" id="ARBA00008444"/>
    </source>
</evidence>
<evidence type="ECO:0000256" key="7">
    <source>
        <dbReference type="ARBA" id="ARBA00023136"/>
    </source>
</evidence>
<reference evidence="10" key="1">
    <citation type="submission" date="2022-01" db="EMBL/GenBank/DDBJ databases">
        <title>Genome Sequence Resource for Two Populations of Ditylenchus destructor, the Migratory Endoparasitic Phytonematode.</title>
        <authorList>
            <person name="Zhang H."/>
            <person name="Lin R."/>
            <person name="Xie B."/>
        </authorList>
    </citation>
    <scope>NUCLEOTIDE SEQUENCE</scope>
    <source>
        <strain evidence="10">BazhouSP</strain>
    </source>
</reference>
<keyword evidence="6 9" id="KW-0496">Mitochondrion</keyword>
<evidence type="ECO:0000313" key="10">
    <source>
        <dbReference type="EMBL" id="KAI1728613.1"/>
    </source>
</evidence>
<sequence length="216" mass="23719">MASTPFVSSSVSFEGIFGNPFIKKKEKPVVIEEKEPFVYTPSAYARLIDEMIGSKTRPWKNDRDIIRPPQMLSLPDMTREERVMHSVMENCLFKSMLALVVGAGAGVAFGLISISFDPTSTINKDPTKPLTVRETVREMGGRMKSYSKSFASVGFMFAGTECVLETLRAKNDWRNGTYSGAIVGGVLGLRAGLKPAMFGAAGFAAFSTAIEYYLRK</sequence>
<dbReference type="GO" id="GO:0045039">
    <property type="term" value="P:protein insertion into mitochondrial inner membrane"/>
    <property type="evidence" value="ECO:0007669"/>
    <property type="project" value="UniProtKB-UniRule"/>
</dbReference>
<name>A0AAD4RAR1_9BILA</name>
<dbReference type="PANTHER" id="PTHR14110:SF0">
    <property type="entry name" value="MITOCHONDRIAL IMPORT INNER MEMBRANE TRANSLOCASE SUBUNIT TIM22"/>
    <property type="match status" value="1"/>
</dbReference>
<evidence type="ECO:0000256" key="6">
    <source>
        <dbReference type="ARBA" id="ARBA00023128"/>
    </source>
</evidence>
<keyword evidence="4 9" id="KW-0999">Mitochondrion inner membrane</keyword>
<dbReference type="EMBL" id="JAKKPZ010000001">
    <property type="protein sequence ID" value="KAI1728613.1"/>
    <property type="molecule type" value="Genomic_DNA"/>
</dbReference>
<accession>A0AAD4RAR1</accession>
<feature type="transmembrane region" description="Helical" evidence="9">
    <location>
        <begin position="92"/>
        <end position="116"/>
    </location>
</feature>
<evidence type="ECO:0000256" key="8">
    <source>
        <dbReference type="ARBA" id="ARBA00024713"/>
    </source>
</evidence>
<proteinExistence type="inferred from homology"/>
<evidence type="ECO:0000313" key="11">
    <source>
        <dbReference type="Proteomes" id="UP001201812"/>
    </source>
</evidence>
<dbReference type="GO" id="GO:0030943">
    <property type="term" value="F:mitochondrion targeting sequence binding"/>
    <property type="evidence" value="ECO:0007669"/>
    <property type="project" value="TreeGrafter"/>
</dbReference>
<keyword evidence="3 9" id="KW-0812">Transmembrane</keyword>
<dbReference type="InterPro" id="IPR039175">
    <property type="entry name" value="TIM22"/>
</dbReference>
<dbReference type="PANTHER" id="PTHR14110">
    <property type="entry name" value="MITOCHONDRIAL IMPORT INNER MEMBRANE TRANSLOCASE SUBUNIT TIM22"/>
    <property type="match status" value="1"/>
</dbReference>
<dbReference type="Pfam" id="PF02466">
    <property type="entry name" value="Tim17"/>
    <property type="match status" value="1"/>
</dbReference>
<evidence type="ECO:0000256" key="4">
    <source>
        <dbReference type="ARBA" id="ARBA00022792"/>
    </source>
</evidence>
<keyword evidence="11" id="KW-1185">Reference proteome</keyword>
<comment type="similarity">
    <text evidence="2 9">Belongs to the Tim17/Tim22/Tim23 family.</text>
</comment>
<keyword evidence="9" id="KW-0813">Transport</keyword>
<feature type="transmembrane region" description="Helical" evidence="9">
    <location>
        <begin position="196"/>
        <end position="214"/>
    </location>
</feature>
<comment type="subunit">
    <text evidence="9">Component of the TIM22 complex.</text>
</comment>
<dbReference type="AlphaFoldDB" id="A0AAD4RAR1"/>
<comment type="caution">
    <text evidence="10">The sequence shown here is derived from an EMBL/GenBank/DDBJ whole genome shotgun (WGS) entry which is preliminary data.</text>
</comment>
<protein>
    <recommendedName>
        <fullName evidence="9">Mitochondrial import inner membrane translocase subunit TIM22</fullName>
    </recommendedName>
</protein>
<evidence type="ECO:0000256" key="9">
    <source>
        <dbReference type="RuleBase" id="RU367038"/>
    </source>
</evidence>
<comment type="subcellular location">
    <subcellularLocation>
        <location evidence="1 9">Mitochondrion inner membrane</location>
        <topology evidence="1 9">Multi-pass membrane protein</topology>
    </subcellularLocation>
</comment>
<gene>
    <name evidence="10" type="ORF">DdX_00808</name>
</gene>
<evidence type="ECO:0000256" key="3">
    <source>
        <dbReference type="ARBA" id="ARBA00022692"/>
    </source>
</evidence>
<keyword evidence="9" id="KW-0811">Translocation</keyword>
<dbReference type="GO" id="GO:0008320">
    <property type="term" value="F:protein transmembrane transporter activity"/>
    <property type="evidence" value="ECO:0007669"/>
    <property type="project" value="UniProtKB-UniRule"/>
</dbReference>
<evidence type="ECO:0000256" key="5">
    <source>
        <dbReference type="ARBA" id="ARBA00022989"/>
    </source>
</evidence>
<comment type="function">
    <text evidence="8 9">Essential core component of the TIM22 complex, a complex that mediates the import and insertion of multi-pass transmembrane proteins into the mitochondrial inner membrane. In the TIM22 complex, it constitutes the voltage-activated and signal-gated channel. Forms a twin-pore translocase that uses the membrane potential as external driving force in 2 voltage-dependent steps.</text>
</comment>